<dbReference type="EMBL" id="LAZR01067542">
    <property type="protein sequence ID" value="KKK51370.1"/>
    <property type="molecule type" value="Genomic_DNA"/>
</dbReference>
<protein>
    <submittedName>
        <fullName evidence="1">Uncharacterized protein</fullName>
    </submittedName>
</protein>
<organism evidence="1">
    <name type="scientific">marine sediment metagenome</name>
    <dbReference type="NCBI Taxonomy" id="412755"/>
    <lineage>
        <taxon>unclassified sequences</taxon>
        <taxon>metagenomes</taxon>
        <taxon>ecological metagenomes</taxon>
    </lineage>
</organism>
<gene>
    <name evidence="1" type="ORF">LCGC14_3115630</name>
</gene>
<feature type="non-terminal residue" evidence="1">
    <location>
        <position position="343"/>
    </location>
</feature>
<sequence length="343" mass="39227">MPSEEKAIGDWIIEDMNNQFPRVRQAVILALGRDIKKQDNYFSLYLQDVDPERQTDFLDELLKSMGEKVRVPEPGEVKARKRGARQALRLDAFENYFYHINQIEQFINLAPIAKSAGDIINDKRYQKAVNEVTDGHGGKILKDWLKHSVKGYASESSSWIGKKLLALRKNGIVYAIAGNIPSVLRQQLSGFNAMAVHPAVAYYAAQHWTEGKNPVYYKKLEGRAMQKSKMMRTRNFDRVQIIINKQNPARRRILNKKPWSSIAISWIRWMDKHTTVYSWNAFYDTALNSAAAQKTFGLNGSEEAAINFADKWVGRTQPMGGAEHLPDFFRGGTIERLLTTFQN</sequence>
<comment type="caution">
    <text evidence="1">The sequence shown here is derived from an EMBL/GenBank/DDBJ whole genome shotgun (WGS) entry which is preliminary data.</text>
</comment>
<proteinExistence type="predicted"/>
<dbReference type="AlphaFoldDB" id="A0A0F8WST8"/>
<reference evidence="1" key="1">
    <citation type="journal article" date="2015" name="Nature">
        <title>Complex archaea that bridge the gap between prokaryotes and eukaryotes.</title>
        <authorList>
            <person name="Spang A."/>
            <person name="Saw J.H."/>
            <person name="Jorgensen S.L."/>
            <person name="Zaremba-Niedzwiedzka K."/>
            <person name="Martijn J."/>
            <person name="Lind A.E."/>
            <person name="van Eijk R."/>
            <person name="Schleper C."/>
            <person name="Guy L."/>
            <person name="Ettema T.J."/>
        </authorList>
    </citation>
    <scope>NUCLEOTIDE SEQUENCE</scope>
</reference>
<accession>A0A0F8WST8</accession>
<feature type="non-terminal residue" evidence="1">
    <location>
        <position position="1"/>
    </location>
</feature>
<evidence type="ECO:0000313" key="1">
    <source>
        <dbReference type="EMBL" id="KKK51370.1"/>
    </source>
</evidence>
<name>A0A0F8WST8_9ZZZZ</name>